<name>A0A4V2KC80_9GAMM</name>
<evidence type="ECO:0000256" key="1">
    <source>
        <dbReference type="SAM" id="MobiDB-lite"/>
    </source>
</evidence>
<sequence length="404" mass="44243">METKPSAEAKHVPHGLKRFFCPRANAASGLRLAACGLLARRRPLPDKPQMPAAYLLPALLGLALLSCNLPAALAEQDAPAAEQPASPPEPPTAAVHLAPDERSESDAKALAMRFAQQLRQLQAGEESFAGFWLPANTAQPRGLVILLPSDGEHADWPDTIAPLRQRLPDAGWHTLSLTLPDPPAFESERPATPAKEDSPPEDEPTAASEGEPPEEQPPAETTEAGYLPEKTAPPQNEDTPVERDTAEKQPRQERKSRRERIDERITAALDFAREQNVKRLVLLGHGTGAYWAARYLGSTDTEAVDYLLVISPKQPVDADEEVSIAALGLPTADIYYKDDDIARQAARERRNESQRLDHANYGQIALSQLSADPDAARERLQRRVRGWLDKQLDAGSNKLEAQFP</sequence>
<evidence type="ECO:0000313" key="2">
    <source>
        <dbReference type="EMBL" id="TBU92202.1"/>
    </source>
</evidence>
<dbReference type="InterPro" id="IPR029058">
    <property type="entry name" value="AB_hydrolase_fold"/>
</dbReference>
<reference evidence="2 3" key="1">
    <citation type="submission" date="2018-06" db="EMBL/GenBank/DDBJ databases">
        <title>Three novel Pseudomonas species isolated from symptomatic oak.</title>
        <authorList>
            <person name="Bueno-Gonzalez V."/>
            <person name="Brady C."/>
        </authorList>
    </citation>
    <scope>NUCLEOTIDE SEQUENCE [LARGE SCALE GENOMIC DNA]</scope>
    <source>
        <strain evidence="2 3">P17C</strain>
    </source>
</reference>
<dbReference type="Pfam" id="PF12048">
    <property type="entry name" value="DUF3530"/>
    <property type="match status" value="1"/>
</dbReference>
<evidence type="ECO:0000313" key="3">
    <source>
        <dbReference type="Proteomes" id="UP000292639"/>
    </source>
</evidence>
<organism evidence="2 3">
    <name type="scientific">Stutzerimonas kirkiae</name>
    <dbReference type="NCBI Taxonomy" id="2211392"/>
    <lineage>
        <taxon>Bacteria</taxon>
        <taxon>Pseudomonadati</taxon>
        <taxon>Pseudomonadota</taxon>
        <taxon>Gammaproteobacteria</taxon>
        <taxon>Pseudomonadales</taxon>
        <taxon>Pseudomonadaceae</taxon>
        <taxon>Stutzerimonas</taxon>
    </lineage>
</organism>
<dbReference type="InterPro" id="IPR022529">
    <property type="entry name" value="DUF3530"/>
</dbReference>
<comment type="caution">
    <text evidence="2">The sequence shown here is derived from an EMBL/GenBank/DDBJ whole genome shotgun (WGS) entry which is preliminary data.</text>
</comment>
<feature type="region of interest" description="Disordered" evidence="1">
    <location>
        <begin position="76"/>
        <end position="106"/>
    </location>
</feature>
<feature type="region of interest" description="Disordered" evidence="1">
    <location>
        <begin position="174"/>
        <end position="260"/>
    </location>
</feature>
<protein>
    <submittedName>
        <fullName evidence="2">DUF3530 domain-containing protein</fullName>
    </submittedName>
</protein>
<feature type="compositionally biased region" description="Basic and acidic residues" evidence="1">
    <location>
        <begin position="240"/>
        <end position="253"/>
    </location>
</feature>
<keyword evidence="3" id="KW-1185">Reference proteome</keyword>
<feature type="compositionally biased region" description="Basic and acidic residues" evidence="1">
    <location>
        <begin position="186"/>
        <end position="198"/>
    </location>
</feature>
<dbReference type="Proteomes" id="UP000292639">
    <property type="component" value="Unassembled WGS sequence"/>
</dbReference>
<accession>A0A4V2KC80</accession>
<gene>
    <name evidence="2" type="ORF">DNJ96_15425</name>
</gene>
<dbReference type="AlphaFoldDB" id="A0A4V2KC80"/>
<dbReference type="Gene3D" id="3.40.50.1820">
    <property type="entry name" value="alpha/beta hydrolase"/>
    <property type="match status" value="1"/>
</dbReference>
<dbReference type="EMBL" id="QJUP01000024">
    <property type="protein sequence ID" value="TBU92202.1"/>
    <property type="molecule type" value="Genomic_DNA"/>
</dbReference>
<proteinExistence type="predicted"/>
<dbReference type="SUPFAM" id="SSF53474">
    <property type="entry name" value="alpha/beta-Hydrolases"/>
    <property type="match status" value="1"/>
</dbReference>